<keyword evidence="3" id="KW-1003">Cell membrane</keyword>
<comment type="similarity">
    <text evidence="2">Belongs to the HAP2/GCS1 family.</text>
</comment>
<evidence type="ECO:0000256" key="1">
    <source>
        <dbReference type="ARBA" id="ARBA00004251"/>
    </source>
</evidence>
<comment type="caution">
    <text evidence="13">The sequence shown here is derived from an EMBL/GenBank/DDBJ whole genome shotgun (WGS) entry which is preliminary data.</text>
</comment>
<feature type="transmembrane region" description="Helical" evidence="11">
    <location>
        <begin position="487"/>
        <end position="511"/>
    </location>
</feature>
<evidence type="ECO:0000256" key="5">
    <source>
        <dbReference type="ARBA" id="ARBA00022729"/>
    </source>
</evidence>
<keyword evidence="5" id="KW-0732">Signal</keyword>
<dbReference type="GO" id="GO:0005886">
    <property type="term" value="C:plasma membrane"/>
    <property type="evidence" value="ECO:0007669"/>
    <property type="project" value="UniProtKB-SubCell"/>
</dbReference>
<keyword evidence="7" id="KW-0446">Lipid-binding</keyword>
<evidence type="ECO:0000256" key="11">
    <source>
        <dbReference type="SAM" id="Phobius"/>
    </source>
</evidence>
<evidence type="ECO:0000256" key="7">
    <source>
        <dbReference type="ARBA" id="ARBA00023121"/>
    </source>
</evidence>
<evidence type="ECO:0000256" key="8">
    <source>
        <dbReference type="ARBA" id="ARBA00023136"/>
    </source>
</evidence>
<keyword evidence="10" id="KW-0278">Fertilization</keyword>
<comment type="subcellular location">
    <subcellularLocation>
        <location evidence="1">Cell membrane</location>
        <topology evidence="1">Single-pass type I membrane protein</topology>
    </subcellularLocation>
</comment>
<proteinExistence type="inferred from homology"/>
<dbReference type="Pfam" id="PF10699">
    <property type="entry name" value="HAP2-GCS1"/>
    <property type="match status" value="1"/>
</dbReference>
<evidence type="ECO:0000313" key="13">
    <source>
        <dbReference type="EMBL" id="CAD8130660.1"/>
    </source>
</evidence>
<dbReference type="PANTHER" id="PTHR31764">
    <property type="entry name" value="PROTEIN HAPLESS 2"/>
    <property type="match status" value="1"/>
</dbReference>
<accession>A0A8S1RTD7</accession>
<evidence type="ECO:0000313" key="14">
    <source>
        <dbReference type="Proteomes" id="UP000692954"/>
    </source>
</evidence>
<protein>
    <recommendedName>
        <fullName evidence="12">Generative cell specific-1/HAP2 domain-containing protein</fullName>
    </recommendedName>
</protein>
<keyword evidence="6 11" id="KW-1133">Transmembrane helix</keyword>
<evidence type="ECO:0000256" key="3">
    <source>
        <dbReference type="ARBA" id="ARBA00022475"/>
    </source>
</evidence>
<name>A0A8S1RTD7_9CILI</name>
<keyword evidence="4 11" id="KW-0812">Transmembrane</keyword>
<evidence type="ECO:0000256" key="10">
    <source>
        <dbReference type="ARBA" id="ARBA00023279"/>
    </source>
</evidence>
<reference evidence="13" key="1">
    <citation type="submission" date="2021-01" db="EMBL/GenBank/DDBJ databases">
        <authorList>
            <consortium name="Genoscope - CEA"/>
            <person name="William W."/>
        </authorList>
    </citation>
    <scope>NUCLEOTIDE SEQUENCE</scope>
</reference>
<gene>
    <name evidence="13" type="ORF">PSON_ATCC_30995.1.T3120010</name>
</gene>
<keyword evidence="8 11" id="KW-0472">Membrane</keyword>
<dbReference type="OrthoDB" id="272303at2759"/>
<keyword evidence="14" id="KW-1185">Reference proteome</keyword>
<evidence type="ECO:0000256" key="2">
    <source>
        <dbReference type="ARBA" id="ARBA00010929"/>
    </source>
</evidence>
<feature type="domain" description="Generative cell specific-1/HAP2" evidence="12">
    <location>
        <begin position="153"/>
        <end position="484"/>
    </location>
</feature>
<dbReference type="InterPro" id="IPR018928">
    <property type="entry name" value="HAP2/GCS1_dom"/>
</dbReference>
<dbReference type="AlphaFoldDB" id="A0A8S1RTD7"/>
<dbReference type="Proteomes" id="UP000692954">
    <property type="component" value="Unassembled WGS sequence"/>
</dbReference>
<dbReference type="GO" id="GO:0008289">
    <property type="term" value="F:lipid binding"/>
    <property type="evidence" value="ECO:0007669"/>
    <property type="project" value="UniProtKB-KW"/>
</dbReference>
<evidence type="ECO:0000256" key="9">
    <source>
        <dbReference type="ARBA" id="ARBA00023157"/>
    </source>
</evidence>
<dbReference type="PANTHER" id="PTHR31764:SF0">
    <property type="entry name" value="GENERATIVE CELL SPECIFIC-1_HAP2 DOMAIN-CONTAINING PROTEIN"/>
    <property type="match status" value="1"/>
</dbReference>
<keyword evidence="9" id="KW-1015">Disulfide bond</keyword>
<evidence type="ECO:0000256" key="6">
    <source>
        <dbReference type="ARBA" id="ARBA00022989"/>
    </source>
</evidence>
<evidence type="ECO:0000259" key="12">
    <source>
        <dbReference type="Pfam" id="PF10699"/>
    </source>
</evidence>
<dbReference type="EMBL" id="CAJJDN010000312">
    <property type="protein sequence ID" value="CAD8130660.1"/>
    <property type="molecule type" value="Genomic_DNA"/>
</dbReference>
<sequence length="631" mass="73874">MFLMDTPSAEDQIEFINLINRLLLIYDKIQATLKIIALVSSCQLNKSKSIKQQSTITLYNCKLLLISQLFRYLFIHIIQYNILKNTIVTFMNVKSHYHYQQIKFVMIIGFQIHQHVDSNIQKKIQFKIVKFFIVLVILKTQSNKMMIQSEIIQSPLWYSSYKISQFIIQYNITISISYSLNLTQQFNLGSEIQEQKDQNIFAKIVSGFSPQQQPPVLENLYFMKPSLLINHNGVQIGSEAYMPIPQELVGQGDCNKIGVSYSSFKNQTQKCKILMQSCLQNQIEDLYQNDLELIANNSQPQYLIFKYGQFKQTNINDDLFLQFTFDESMTTSIELFINNANDITYIKDIKESEKGQIDLVEIHNFSAASGFGSLYAQITNIGEIFLNCFNNTQTIYSTDLSLDPQKSKIVQQDINFSTQIRESNSCNFSLLNNEGSHLDWKTIYFDELNDNNQKSNSSFNFKENTCDSKCSPFFDIYCYFQYKCESYIITFFTVLSGIFITICFCCIYLGYKKKLSCCQFKKQLQNNTSPLESFLYQQNKELKRRIKLSDSYQESYCQQQILILSVSQDEGQIQFLMNSNEMHHLKYWKHIRRKSLQNYQLKETVNLQKYLNRFMVYKTQKECKKILSSKG</sequence>
<organism evidence="13 14">
    <name type="scientific">Paramecium sonneborni</name>
    <dbReference type="NCBI Taxonomy" id="65129"/>
    <lineage>
        <taxon>Eukaryota</taxon>
        <taxon>Sar</taxon>
        <taxon>Alveolata</taxon>
        <taxon>Ciliophora</taxon>
        <taxon>Intramacronucleata</taxon>
        <taxon>Oligohymenophorea</taxon>
        <taxon>Peniculida</taxon>
        <taxon>Parameciidae</taxon>
        <taxon>Paramecium</taxon>
    </lineage>
</organism>
<dbReference type="InterPro" id="IPR040326">
    <property type="entry name" value="HAP2/GCS1"/>
</dbReference>
<evidence type="ECO:0000256" key="4">
    <source>
        <dbReference type="ARBA" id="ARBA00022692"/>
    </source>
</evidence>
<dbReference type="GO" id="GO:0007338">
    <property type="term" value="P:single fertilization"/>
    <property type="evidence" value="ECO:0007669"/>
    <property type="project" value="UniProtKB-KW"/>
</dbReference>